<dbReference type="Proteomes" id="UP000697107">
    <property type="component" value="Unassembled WGS sequence"/>
</dbReference>
<accession>A0A329S3M4</accession>
<sequence>MGSDPGGEEQKPHKEYQDSDLESARAAHPGGVPASNIFAQ</sequence>
<comment type="caution">
    <text evidence="7">The sequence shown here is derived from an EMBL/GenBank/DDBJ whole genome shotgun (WGS) entry which is preliminary data.</text>
</comment>
<dbReference type="Proteomes" id="UP000736787">
    <property type="component" value="Unassembled WGS sequence"/>
</dbReference>
<dbReference type="EMBL" id="RCMK01000632">
    <property type="protein sequence ID" value="KAG2918265.1"/>
    <property type="molecule type" value="Genomic_DNA"/>
</dbReference>
<evidence type="ECO:0000313" key="8">
    <source>
        <dbReference type="Proteomes" id="UP000251314"/>
    </source>
</evidence>
<protein>
    <submittedName>
        <fullName evidence="7">Uncharacterized protein</fullName>
    </submittedName>
</protein>
<feature type="region of interest" description="Disordered" evidence="1">
    <location>
        <begin position="1"/>
        <end position="40"/>
    </location>
</feature>
<dbReference type="AlphaFoldDB" id="A0A329S3M4"/>
<dbReference type="Proteomes" id="UP000251314">
    <property type="component" value="Unassembled WGS sequence"/>
</dbReference>
<reference evidence="2" key="2">
    <citation type="submission" date="2018-10" db="EMBL/GenBank/DDBJ databases">
        <title>Effector identification in a new, highly contiguous assembly of the strawberry crown rot pathogen Phytophthora cactorum.</title>
        <authorList>
            <person name="Armitage A.D."/>
            <person name="Nellist C.F."/>
            <person name="Bates H."/>
            <person name="Vickerstaff R.J."/>
            <person name="Harrison R.J."/>
        </authorList>
    </citation>
    <scope>NUCLEOTIDE SEQUENCE</scope>
    <source>
        <strain evidence="2">15-7</strain>
        <strain evidence="3">4032</strain>
        <strain evidence="4">4040</strain>
        <strain evidence="5">P415</strain>
        <strain evidence="6">P421</strain>
    </source>
</reference>
<evidence type="ECO:0000313" key="4">
    <source>
        <dbReference type="EMBL" id="KAG2918265.1"/>
    </source>
</evidence>
<evidence type="ECO:0000313" key="6">
    <source>
        <dbReference type="EMBL" id="KAG3211919.1"/>
    </source>
</evidence>
<evidence type="ECO:0000256" key="1">
    <source>
        <dbReference type="SAM" id="MobiDB-lite"/>
    </source>
</evidence>
<dbReference type="Proteomes" id="UP000735874">
    <property type="component" value="Unassembled WGS sequence"/>
</dbReference>
<feature type="compositionally biased region" description="Basic and acidic residues" evidence="1">
    <location>
        <begin position="8"/>
        <end position="25"/>
    </location>
</feature>
<evidence type="ECO:0000313" key="3">
    <source>
        <dbReference type="EMBL" id="KAG2896908.1"/>
    </source>
</evidence>
<name>A0A329S3M4_9STRA</name>
<dbReference type="EMBL" id="RCMI01000819">
    <property type="protein sequence ID" value="KAG2896908.1"/>
    <property type="molecule type" value="Genomic_DNA"/>
</dbReference>
<gene>
    <name evidence="7" type="ORF">PC110_g12151</name>
    <name evidence="2" type="ORF">PC113_g15786</name>
    <name evidence="3" type="ORF">PC115_g17372</name>
    <name evidence="4" type="ORF">PC117_g17130</name>
    <name evidence="5" type="ORF">PC118_g17735</name>
    <name evidence="6" type="ORF">PC129_g17111</name>
</gene>
<dbReference type="Proteomes" id="UP000774804">
    <property type="component" value="Unassembled WGS sequence"/>
</dbReference>
<evidence type="ECO:0000313" key="7">
    <source>
        <dbReference type="EMBL" id="RAW31507.1"/>
    </source>
</evidence>
<evidence type="ECO:0000313" key="2">
    <source>
        <dbReference type="EMBL" id="KAG2851585.1"/>
    </source>
</evidence>
<evidence type="ECO:0000313" key="5">
    <source>
        <dbReference type="EMBL" id="KAG2968907.1"/>
    </source>
</evidence>
<dbReference type="Proteomes" id="UP000760860">
    <property type="component" value="Unassembled WGS sequence"/>
</dbReference>
<dbReference type="OrthoDB" id="123221at2759"/>
<dbReference type="EMBL" id="RCMG01000598">
    <property type="protein sequence ID" value="KAG2851585.1"/>
    <property type="molecule type" value="Genomic_DNA"/>
</dbReference>
<reference evidence="7 8" key="1">
    <citation type="submission" date="2018-01" db="EMBL/GenBank/DDBJ databases">
        <title>Draft genome of the strawberry crown rot pathogen Phytophthora cactorum.</title>
        <authorList>
            <person name="Armitage A.D."/>
            <person name="Lysoe E."/>
            <person name="Nellist C.F."/>
            <person name="Harrison R.J."/>
            <person name="Brurberg M.B."/>
        </authorList>
    </citation>
    <scope>NUCLEOTIDE SEQUENCE [LARGE SCALE GENOMIC DNA]</scope>
    <source>
        <strain evidence="7 8">10300</strain>
    </source>
</reference>
<proteinExistence type="predicted"/>
<dbReference type="EMBL" id="RCMV01000896">
    <property type="protein sequence ID" value="KAG3211919.1"/>
    <property type="molecule type" value="Genomic_DNA"/>
</dbReference>
<dbReference type="EMBL" id="MJFZ01000319">
    <property type="protein sequence ID" value="RAW31507.1"/>
    <property type="molecule type" value="Genomic_DNA"/>
</dbReference>
<dbReference type="EMBL" id="RCML01000825">
    <property type="protein sequence ID" value="KAG2968907.1"/>
    <property type="molecule type" value="Genomic_DNA"/>
</dbReference>
<organism evidence="7 8">
    <name type="scientific">Phytophthora cactorum</name>
    <dbReference type="NCBI Taxonomy" id="29920"/>
    <lineage>
        <taxon>Eukaryota</taxon>
        <taxon>Sar</taxon>
        <taxon>Stramenopiles</taxon>
        <taxon>Oomycota</taxon>
        <taxon>Peronosporomycetes</taxon>
        <taxon>Peronosporales</taxon>
        <taxon>Peronosporaceae</taxon>
        <taxon>Phytophthora</taxon>
    </lineage>
</organism>
<keyword evidence="8" id="KW-1185">Reference proteome</keyword>
<dbReference type="VEuPathDB" id="FungiDB:PC110_g12151"/>